<evidence type="ECO:0000313" key="2">
    <source>
        <dbReference type="Proteomes" id="UP000182192"/>
    </source>
</evidence>
<dbReference type="Gene3D" id="1.10.10.10">
    <property type="entry name" value="Winged helix-like DNA-binding domain superfamily/Winged helix DNA-binding domain"/>
    <property type="match status" value="2"/>
</dbReference>
<dbReference type="AlphaFoldDB" id="A0A1I1PSD3"/>
<accession>A0A1I1PSD3</accession>
<dbReference type="eggNOG" id="COG0550">
    <property type="taxonomic scope" value="Bacteria"/>
</dbReference>
<dbReference type="Pfam" id="PF13730">
    <property type="entry name" value="HTH_36"/>
    <property type="match status" value="1"/>
</dbReference>
<proteinExistence type="predicted"/>
<evidence type="ECO:0000313" key="1">
    <source>
        <dbReference type="EMBL" id="SFD09893.1"/>
    </source>
</evidence>
<organism evidence="1 2">
    <name type="scientific">Ruminococcus albus</name>
    <dbReference type="NCBI Taxonomy" id="1264"/>
    <lineage>
        <taxon>Bacteria</taxon>
        <taxon>Bacillati</taxon>
        <taxon>Bacillota</taxon>
        <taxon>Clostridia</taxon>
        <taxon>Eubacteriales</taxon>
        <taxon>Oscillospiraceae</taxon>
        <taxon>Ruminococcus</taxon>
    </lineage>
</organism>
<protein>
    <submittedName>
        <fullName evidence="1">Crp-like helix-turn-helix domain-containing protein</fullName>
    </submittedName>
</protein>
<dbReference type="OrthoDB" id="1823087at2"/>
<dbReference type="SUPFAM" id="SSF46785">
    <property type="entry name" value="Winged helix' DNA-binding domain"/>
    <property type="match status" value="1"/>
</dbReference>
<name>A0A1I1PSD3_RUMAL</name>
<dbReference type="InterPro" id="IPR036388">
    <property type="entry name" value="WH-like_DNA-bd_sf"/>
</dbReference>
<dbReference type="InterPro" id="IPR036390">
    <property type="entry name" value="WH_DNA-bd_sf"/>
</dbReference>
<gene>
    <name evidence="1" type="ORF">SAMN02910406_03087</name>
</gene>
<dbReference type="RefSeq" id="WP_074962894.1">
    <property type="nucleotide sequence ID" value="NZ_FOKQ01000035.1"/>
</dbReference>
<reference evidence="1 2" key="1">
    <citation type="submission" date="2016-10" db="EMBL/GenBank/DDBJ databases">
        <authorList>
            <person name="de Groot N.N."/>
        </authorList>
    </citation>
    <scope>NUCLEOTIDE SEQUENCE [LARGE SCALE GENOMIC DNA]</scope>
    <source>
        <strain evidence="1 2">AR67</strain>
    </source>
</reference>
<dbReference type="EMBL" id="FOKQ01000035">
    <property type="protein sequence ID" value="SFD09893.1"/>
    <property type="molecule type" value="Genomic_DNA"/>
</dbReference>
<dbReference type="Proteomes" id="UP000182192">
    <property type="component" value="Unassembled WGS sequence"/>
</dbReference>
<sequence>MKIPNKLLELSRNELMVACRLYSIVNRHTKLTTNGYAVCIKQETIAASCGLSVATVKRVLKALSEKGIITHQYRQTRANGCLGATHYDLQAFSFLSDYFYMPNDVFKLGLSQKMFYAYALFCKLADSNKRSFFHSYNDLAEMMQLKRSEVIELVGALIKTRLVFRTRRRTKAGDHTDNLYFIVLRVKGRIKKKWAKEMRAPRTRLSNQNVIKKTISNPPANPPEDLANIISQKNNFVKAYGKKCCNYFYDEGGG</sequence>